<sequence>MEKQLQQLIEENDTELKKQEDLLLEQVNIAYEKAIKKAIKEFKYLEKINDKVKPTSAQVKKILDKTIEAFRHEFETLASPFQKELVAQYENSLKESATVLALRDKLVE</sequence>
<name>A0A1F7X661_9BACT</name>
<evidence type="ECO:0000313" key="1">
    <source>
        <dbReference type="EMBL" id="OGM10507.1"/>
    </source>
</evidence>
<proteinExistence type="predicted"/>
<dbReference type="SUPFAM" id="SSF47162">
    <property type="entry name" value="Apolipoprotein"/>
    <property type="match status" value="1"/>
</dbReference>
<reference evidence="1 2" key="1">
    <citation type="journal article" date="2016" name="Nat. Commun.">
        <title>Thousands of microbial genomes shed light on interconnected biogeochemical processes in an aquifer system.</title>
        <authorList>
            <person name="Anantharaman K."/>
            <person name="Brown C.T."/>
            <person name="Hug L.A."/>
            <person name="Sharon I."/>
            <person name="Castelle C.J."/>
            <person name="Probst A.J."/>
            <person name="Thomas B.C."/>
            <person name="Singh A."/>
            <person name="Wilkins M.J."/>
            <person name="Karaoz U."/>
            <person name="Brodie E.L."/>
            <person name="Williams K.H."/>
            <person name="Hubbard S.S."/>
            <person name="Banfield J.F."/>
        </authorList>
    </citation>
    <scope>NUCLEOTIDE SEQUENCE [LARGE SCALE GENOMIC DNA]</scope>
</reference>
<evidence type="ECO:0000313" key="2">
    <source>
        <dbReference type="Proteomes" id="UP000176939"/>
    </source>
</evidence>
<accession>A0A1F7X661</accession>
<dbReference type="EMBL" id="MGFQ01000007">
    <property type="protein sequence ID" value="OGM10507.1"/>
    <property type="molecule type" value="Genomic_DNA"/>
</dbReference>
<dbReference type="AlphaFoldDB" id="A0A1F7X661"/>
<organism evidence="1 2">
    <name type="scientific">Candidatus Woesebacteria bacterium RBG_13_36_22</name>
    <dbReference type="NCBI Taxonomy" id="1802478"/>
    <lineage>
        <taxon>Bacteria</taxon>
        <taxon>Candidatus Woeseibacteriota</taxon>
    </lineage>
</organism>
<dbReference type="Proteomes" id="UP000176939">
    <property type="component" value="Unassembled WGS sequence"/>
</dbReference>
<gene>
    <name evidence="1" type="ORF">A2Z67_02800</name>
</gene>
<comment type="caution">
    <text evidence="1">The sequence shown here is derived from an EMBL/GenBank/DDBJ whole genome shotgun (WGS) entry which is preliminary data.</text>
</comment>
<protein>
    <submittedName>
        <fullName evidence="1">Uncharacterized protein</fullName>
    </submittedName>
</protein>